<proteinExistence type="predicted"/>
<dbReference type="EMBL" id="LN713927">
    <property type="protein sequence ID" value="CEK42419.1"/>
    <property type="molecule type" value="Genomic_DNA"/>
</dbReference>
<dbReference type="RefSeq" id="WP_176456034.1">
    <property type="nucleotide sequence ID" value="NZ_LN713927.1"/>
</dbReference>
<protein>
    <submittedName>
        <fullName evidence="1">Uncharacterized protein</fullName>
    </submittedName>
</protein>
<name>A0A0G4E5K0_PSEFS</name>
<keyword evidence="1" id="KW-0614">Plasmid</keyword>
<evidence type="ECO:0000313" key="1">
    <source>
        <dbReference type="EMBL" id="CEK42419.1"/>
    </source>
</evidence>
<sequence length="248" mass="27804">MSTKIYKGLILQDSSIEQALKHLVSIKSQCVDAAEKAAAKVCAREMAFSVDLAANFCVLGGQNQPCSSWKLMEKFDLAKVSVLGKGVRNTEWDFTFVVCLIPANGNVLATYYVESDLGYHDALLSVGFKDYHQNSIDRPEEISEDEWRSRQEAWQSALPGRTAPQSVGLTYSVVSWDDYSLVFYNPSLIQAQIPTPEVRKKSVARRLSELEVCSSQPKVPLSEIIDRILERVPLRQPDVLLGEVRIEY</sequence>
<dbReference type="AlphaFoldDB" id="A0A0G4E5K0"/>
<geneLocation type="plasmid" evidence="1">
    <name>pQBR55</name>
</geneLocation>
<accession>A0A0G4E5K0</accession>
<reference evidence="1" key="2">
    <citation type="submission" date="2015-06" db="EMBL/GenBank/DDBJ databases">
        <title>Environmentally co-occuring mercury resistance plasmids are genetically and phenotypically diverse and confer variable context-dependent fitness effects.</title>
        <authorList>
            <person name="Hall J.P.J."/>
            <person name="Harrison E."/>
            <person name="Lilley A.K."/>
            <person name="Paterson S."/>
            <person name="Spiers A.J."/>
            <person name="Brockhurst M.A."/>
        </authorList>
    </citation>
    <scope>NUCLEOTIDE SEQUENCE [LARGE SCALE GENOMIC DNA]</scope>
    <source>
        <strain evidence="1">SBW25</strain>
        <plasmid evidence="1">pQBR55</plasmid>
    </source>
</reference>
<organism evidence="1">
    <name type="scientific">Pseudomonas fluorescens (strain SBW25)</name>
    <dbReference type="NCBI Taxonomy" id="216595"/>
    <lineage>
        <taxon>Bacteria</taxon>
        <taxon>Pseudomonadati</taxon>
        <taxon>Pseudomonadota</taxon>
        <taxon>Gammaproteobacteria</taxon>
        <taxon>Pseudomonadales</taxon>
        <taxon>Pseudomonadaceae</taxon>
        <taxon>Pseudomonas</taxon>
    </lineage>
</organism>
<gene>
    <name evidence="1" type="ORF">PQBR55_0040</name>
</gene>
<reference evidence="1" key="1">
    <citation type="submission" date="2014-12" db="EMBL/GenBank/DDBJ databases">
        <authorList>
            <person name="Hall J."/>
        </authorList>
    </citation>
    <scope>NUCLEOTIDE SEQUENCE [LARGE SCALE GENOMIC DNA]</scope>
    <source>
        <strain evidence="1">SBW25</strain>
        <plasmid evidence="1">pQBR55</plasmid>
    </source>
</reference>